<evidence type="ECO:0000313" key="3">
    <source>
        <dbReference type="Proteomes" id="UP001162483"/>
    </source>
</evidence>
<dbReference type="Proteomes" id="UP001162483">
    <property type="component" value="Unassembled WGS sequence"/>
</dbReference>
<dbReference type="SUPFAM" id="SSF46689">
    <property type="entry name" value="Homeodomain-like"/>
    <property type="match status" value="1"/>
</dbReference>
<protein>
    <recommendedName>
        <fullName evidence="1">Sleeping Beauty transposase HTH domain-containing protein</fullName>
    </recommendedName>
</protein>
<dbReference type="Pfam" id="PF25787">
    <property type="entry name" value="HTH_SB"/>
    <property type="match status" value="1"/>
</dbReference>
<accession>A0ABN9D5B8</accession>
<organism evidence="2 3">
    <name type="scientific">Staurois parvus</name>
    <dbReference type="NCBI Taxonomy" id="386267"/>
    <lineage>
        <taxon>Eukaryota</taxon>
        <taxon>Metazoa</taxon>
        <taxon>Chordata</taxon>
        <taxon>Craniata</taxon>
        <taxon>Vertebrata</taxon>
        <taxon>Euteleostomi</taxon>
        <taxon>Amphibia</taxon>
        <taxon>Batrachia</taxon>
        <taxon>Anura</taxon>
        <taxon>Neobatrachia</taxon>
        <taxon>Ranoidea</taxon>
        <taxon>Ranidae</taxon>
        <taxon>Staurois</taxon>
    </lineage>
</organism>
<dbReference type="Gene3D" id="1.10.10.10">
    <property type="entry name" value="Winged helix-like DNA-binding domain superfamily/Winged helix DNA-binding domain"/>
    <property type="match status" value="1"/>
</dbReference>
<dbReference type="InterPro" id="IPR036388">
    <property type="entry name" value="WH-like_DNA-bd_sf"/>
</dbReference>
<evidence type="ECO:0000259" key="1">
    <source>
        <dbReference type="Pfam" id="PF25787"/>
    </source>
</evidence>
<dbReference type="EMBL" id="CATNWA010014117">
    <property type="protein sequence ID" value="CAI9567714.1"/>
    <property type="molecule type" value="Genomic_DNA"/>
</dbReference>
<dbReference type="InterPro" id="IPR009057">
    <property type="entry name" value="Homeodomain-like_sf"/>
</dbReference>
<sequence length="269" mass="29478">MGTRMSVYKFFTIRKVLENELNSEVCLYWPRPPDHVIQVPQSPPNHVIQVFQSPPNHVIQVFQSPPNHVIQVFQSPPYHVIQVFQSPPKSCDSGVPIPSQSCDSGVPIPSKSCDSGVPIPSKSCDSGVPIPSISCDSGVPIPSISCDSGVPIPSMDTGVYNHPLGMQAASTNIGERMGRSQELSDSKRGPVIGGHLGNKSIRDISWLLNIPRSTVSGIITKWKQLGTTATQPPSGRPRHMTGRGQRMLQHTCHPTHRREPRRIQIQAAW</sequence>
<proteinExistence type="predicted"/>
<evidence type="ECO:0000313" key="2">
    <source>
        <dbReference type="EMBL" id="CAI9567714.1"/>
    </source>
</evidence>
<comment type="caution">
    <text evidence="2">The sequence shown here is derived from an EMBL/GenBank/DDBJ whole genome shotgun (WGS) entry which is preliminary data.</text>
</comment>
<feature type="domain" description="Sleeping Beauty transposase HTH" evidence="1">
    <location>
        <begin position="177"/>
        <end position="228"/>
    </location>
</feature>
<reference evidence="2" key="1">
    <citation type="submission" date="2023-05" db="EMBL/GenBank/DDBJ databases">
        <authorList>
            <person name="Stuckert A."/>
        </authorList>
    </citation>
    <scope>NUCLEOTIDE SEQUENCE</scope>
</reference>
<gene>
    <name evidence="2" type="ORF">SPARVUS_LOCUS6580831</name>
</gene>
<keyword evidence="3" id="KW-1185">Reference proteome</keyword>
<name>A0ABN9D5B8_9NEOB</name>
<dbReference type="InterPro" id="IPR057667">
    <property type="entry name" value="HTH_SB"/>
</dbReference>
<feature type="non-terminal residue" evidence="2">
    <location>
        <position position="269"/>
    </location>
</feature>